<dbReference type="Pfam" id="PF12599">
    <property type="entry name" value="DUF3768"/>
    <property type="match status" value="1"/>
</dbReference>
<protein>
    <submittedName>
        <fullName evidence="1">DUF3768 domain-containing protein</fullName>
    </submittedName>
</protein>
<proteinExistence type="predicted"/>
<evidence type="ECO:0000313" key="1">
    <source>
        <dbReference type="EMBL" id="MBM2357812.1"/>
    </source>
</evidence>
<sequence>MTRCAARQTDRVRDLNDAFRQSFVGGRVVVTGGTRDLSDEDRLALFKAVKTFDAFTPDNDPYGEHDFGSLELGGDRFFWKLDCYDLHCLGHSPDPADPSVTTRVLTIMRAEEY</sequence>
<evidence type="ECO:0000313" key="2">
    <source>
        <dbReference type="Proteomes" id="UP000809337"/>
    </source>
</evidence>
<accession>A0A9Q2NRQ0</accession>
<dbReference type="InterPro" id="IPR022243">
    <property type="entry name" value="DUF3768"/>
</dbReference>
<dbReference type="Proteomes" id="UP000809337">
    <property type="component" value="Unassembled WGS sequence"/>
</dbReference>
<dbReference type="AlphaFoldDB" id="A0A9Q2NRQ0"/>
<dbReference type="EMBL" id="JAFBWN010000087">
    <property type="protein sequence ID" value="MBM2357812.1"/>
    <property type="molecule type" value="Genomic_DNA"/>
</dbReference>
<reference evidence="1" key="1">
    <citation type="submission" date="2021-01" db="EMBL/GenBank/DDBJ databases">
        <title>Diatom-associated Roseobacters Show Island Model of Population Structure.</title>
        <authorList>
            <person name="Qu L."/>
            <person name="Feng X."/>
            <person name="Chen Y."/>
            <person name="Li L."/>
            <person name="Wang X."/>
            <person name="Hu Z."/>
            <person name="Wang H."/>
            <person name="Luo H."/>
        </authorList>
    </citation>
    <scope>NUCLEOTIDE SEQUENCE</scope>
    <source>
        <strain evidence="1">SM26-45</strain>
    </source>
</reference>
<organism evidence="1 2">
    <name type="scientific">Pseudosulfitobacter pseudonitzschiae</name>
    <dbReference type="NCBI Taxonomy" id="1402135"/>
    <lineage>
        <taxon>Bacteria</taxon>
        <taxon>Pseudomonadati</taxon>
        <taxon>Pseudomonadota</taxon>
        <taxon>Alphaproteobacteria</taxon>
        <taxon>Rhodobacterales</taxon>
        <taxon>Roseobacteraceae</taxon>
        <taxon>Pseudosulfitobacter</taxon>
    </lineage>
</organism>
<name>A0A9Q2NRQ0_9RHOB</name>
<comment type="caution">
    <text evidence="1">The sequence shown here is derived from an EMBL/GenBank/DDBJ whole genome shotgun (WGS) entry which is preliminary data.</text>
</comment>
<gene>
    <name evidence="1" type="ORF">JQX14_25180</name>
</gene>